<evidence type="ECO:0000313" key="2">
    <source>
        <dbReference type="Proteomes" id="UP001622594"/>
    </source>
</evidence>
<sequence length="112" mass="10523">MAALTATSVTSAAGVADLAATAVAAAGGGDTAPCGPGYVLVVINGDASPHTATIATPGTKNGHAVADGTLTVAAGDTGLIALGNDYRGANDRAAITYNGVTSVTVAVIKIGA</sequence>
<dbReference type="EMBL" id="CP108188">
    <property type="protein sequence ID" value="WTR73828.1"/>
    <property type="molecule type" value="Genomic_DNA"/>
</dbReference>
<name>A0ABZ1LH67_9ACTN</name>
<protein>
    <recommendedName>
        <fullName evidence="3">DUF2190 domain-containing protein</fullName>
    </recommendedName>
</protein>
<dbReference type="Proteomes" id="UP001622594">
    <property type="component" value="Chromosome"/>
</dbReference>
<keyword evidence="2" id="KW-1185">Reference proteome</keyword>
<proteinExistence type="predicted"/>
<evidence type="ECO:0008006" key="3">
    <source>
        <dbReference type="Google" id="ProtNLM"/>
    </source>
</evidence>
<dbReference type="RefSeq" id="WP_030322829.1">
    <property type="nucleotide sequence ID" value="NZ_CP108188.1"/>
</dbReference>
<reference evidence="1 2" key="1">
    <citation type="submission" date="2022-10" db="EMBL/GenBank/DDBJ databases">
        <title>The complete genomes of actinobacterial strains from the NBC collection.</title>
        <authorList>
            <person name="Joergensen T.S."/>
            <person name="Alvarez Arevalo M."/>
            <person name="Sterndorff E.B."/>
            <person name="Faurdal D."/>
            <person name="Vuksanovic O."/>
            <person name="Mourched A.-S."/>
            <person name="Charusanti P."/>
            <person name="Shaw S."/>
            <person name="Blin K."/>
            <person name="Weber T."/>
        </authorList>
    </citation>
    <scope>NUCLEOTIDE SEQUENCE [LARGE SCALE GENOMIC DNA]</scope>
    <source>
        <strain evidence="1 2">NBC_00123</strain>
    </source>
</reference>
<gene>
    <name evidence="1" type="ORF">OG814_33345</name>
</gene>
<evidence type="ECO:0000313" key="1">
    <source>
        <dbReference type="EMBL" id="WTR73828.1"/>
    </source>
</evidence>
<accession>A0ABZ1LH67</accession>
<organism evidence="1 2">
    <name type="scientific">Streptomyces zaomyceticus</name>
    <dbReference type="NCBI Taxonomy" id="68286"/>
    <lineage>
        <taxon>Bacteria</taxon>
        <taxon>Bacillati</taxon>
        <taxon>Actinomycetota</taxon>
        <taxon>Actinomycetes</taxon>
        <taxon>Kitasatosporales</taxon>
        <taxon>Streptomycetaceae</taxon>
        <taxon>Streptomyces</taxon>
    </lineage>
</organism>